<feature type="transmembrane region" description="Helical" evidence="1">
    <location>
        <begin position="79"/>
        <end position="99"/>
    </location>
</feature>
<feature type="transmembrane region" description="Helical" evidence="1">
    <location>
        <begin position="223"/>
        <end position="243"/>
    </location>
</feature>
<proteinExistence type="predicted"/>
<dbReference type="AlphaFoldDB" id="A0A2M8PFZ8"/>
<evidence type="ECO:0000313" key="2">
    <source>
        <dbReference type="EMBL" id="PJF36451.1"/>
    </source>
</evidence>
<feature type="transmembrane region" description="Helical" evidence="1">
    <location>
        <begin position="263"/>
        <end position="289"/>
    </location>
</feature>
<dbReference type="EMBL" id="PGTM01000053">
    <property type="protein sequence ID" value="PJF36451.1"/>
    <property type="molecule type" value="Genomic_DNA"/>
</dbReference>
<evidence type="ECO:0008006" key="4">
    <source>
        <dbReference type="Google" id="ProtNLM"/>
    </source>
</evidence>
<reference evidence="2 3" key="1">
    <citation type="submission" date="2017-11" db="EMBL/GenBank/DDBJ databases">
        <title>Evolution of Phototrophy in the Chloroflexi Phylum Driven by Horizontal Gene Transfer.</title>
        <authorList>
            <person name="Ward L.M."/>
            <person name="Hemp J."/>
            <person name="Shih P.M."/>
            <person name="Mcglynn S.E."/>
            <person name="Fischer W."/>
        </authorList>
    </citation>
    <scope>NUCLEOTIDE SEQUENCE [LARGE SCALE GENOMIC DNA]</scope>
    <source>
        <strain evidence="2">JP3_13</strain>
    </source>
</reference>
<feature type="transmembrane region" description="Helical" evidence="1">
    <location>
        <begin position="174"/>
        <end position="192"/>
    </location>
</feature>
<keyword evidence="1" id="KW-1133">Transmembrane helix</keyword>
<feature type="transmembrane region" description="Helical" evidence="1">
    <location>
        <begin position="12"/>
        <end position="33"/>
    </location>
</feature>
<sequence length="390" mass="44241">MQKVITSRFPTLFALIPLVLVTLAIFFPRFYAVQSGDFASHYILAQIVENGKSQILHILYHILVIILGNALGINESYQPISLVLALLLRSILAVELFLIIKLKLGNHISKLWAGIIVVAFLLSSPIYTQITTFFIGYINYLVYHNPTQQLLSVFVVPVSLFAVRAAFYKPYKSLNQRIFFTLLCMLLVLLMSLSKPSYSIALLPALALIVLCRLLYRLPVDWLLLSLGIALPTILMLALQYLVTYSDPEKASVQLGWFVFFQAYGLNAWDILTGLLLSILFPLATYLLYFKDAVRDRYLNFSWLVFAVSLIWSYFFHEGGSRLMHGNFLWSSYVSLLVLMFSTLLFLLRAFASQKGKIGSRGLLAAIAFAAHFAFGIYSYFHLLLSVLRR</sequence>
<dbReference type="Proteomes" id="UP000229681">
    <property type="component" value="Unassembled WGS sequence"/>
</dbReference>
<name>A0A2M8PFZ8_9CHLR</name>
<comment type="caution">
    <text evidence="2">The sequence shown here is derived from an EMBL/GenBank/DDBJ whole genome shotgun (WGS) entry which is preliminary data.</text>
</comment>
<keyword evidence="1" id="KW-0812">Transmembrane</keyword>
<accession>A0A2M8PFZ8</accession>
<organism evidence="2 3">
    <name type="scientific">Candidatus Thermofonsia Clade 1 bacterium</name>
    <dbReference type="NCBI Taxonomy" id="2364210"/>
    <lineage>
        <taxon>Bacteria</taxon>
        <taxon>Bacillati</taxon>
        <taxon>Chloroflexota</taxon>
        <taxon>Candidatus Thermofontia</taxon>
        <taxon>Candidatus Thermofonsia Clade 1</taxon>
    </lineage>
</organism>
<feature type="transmembrane region" description="Helical" evidence="1">
    <location>
        <begin position="363"/>
        <end position="381"/>
    </location>
</feature>
<evidence type="ECO:0000313" key="3">
    <source>
        <dbReference type="Proteomes" id="UP000229681"/>
    </source>
</evidence>
<feature type="transmembrane region" description="Helical" evidence="1">
    <location>
        <begin position="150"/>
        <end position="167"/>
    </location>
</feature>
<evidence type="ECO:0000256" key="1">
    <source>
        <dbReference type="SAM" id="Phobius"/>
    </source>
</evidence>
<protein>
    <recommendedName>
        <fullName evidence="4">Glycosyltransferase RgtA/B/C/D-like domain-containing protein</fullName>
    </recommendedName>
</protein>
<feature type="transmembrane region" description="Helical" evidence="1">
    <location>
        <begin position="111"/>
        <end position="138"/>
    </location>
</feature>
<gene>
    <name evidence="2" type="ORF">CUN49_05420</name>
</gene>
<feature type="transmembrane region" description="Helical" evidence="1">
    <location>
        <begin position="328"/>
        <end position="351"/>
    </location>
</feature>
<feature type="transmembrane region" description="Helical" evidence="1">
    <location>
        <begin position="298"/>
        <end position="316"/>
    </location>
</feature>
<feature type="transmembrane region" description="Helical" evidence="1">
    <location>
        <begin position="54"/>
        <end position="73"/>
    </location>
</feature>
<keyword evidence="1" id="KW-0472">Membrane</keyword>